<dbReference type="GO" id="GO:0005524">
    <property type="term" value="F:ATP binding"/>
    <property type="evidence" value="ECO:0007669"/>
    <property type="project" value="UniProtKB-KW"/>
</dbReference>
<gene>
    <name evidence="9" type="ORF">SAMN06275492_10513</name>
</gene>
<reference evidence="10" key="1">
    <citation type="submission" date="2017-04" db="EMBL/GenBank/DDBJ databases">
        <authorList>
            <person name="Varghese N."/>
            <person name="Submissions S."/>
        </authorList>
    </citation>
    <scope>NUCLEOTIDE SEQUENCE [LARGE SCALE GENOMIC DNA]</scope>
    <source>
        <strain evidence="10">USBA 82</strain>
    </source>
</reference>
<dbReference type="InterPro" id="IPR014001">
    <property type="entry name" value="Helicase_ATP-bd"/>
</dbReference>
<evidence type="ECO:0000259" key="8">
    <source>
        <dbReference type="PROSITE" id="PS51193"/>
    </source>
</evidence>
<comment type="cofactor">
    <cofactor evidence="1">
        <name>[4Fe-4S] cluster</name>
        <dbReference type="ChEBI" id="CHEBI:49883"/>
    </cofactor>
</comment>
<dbReference type="InterPro" id="IPR006555">
    <property type="entry name" value="ATP-dep_Helicase_C"/>
</dbReference>
<keyword evidence="2" id="KW-0547">Nucleotide-binding</keyword>
<evidence type="ECO:0000256" key="1">
    <source>
        <dbReference type="ARBA" id="ARBA00001966"/>
    </source>
</evidence>
<dbReference type="STRING" id="561720.SAMN06275492_10513"/>
<dbReference type="InterPro" id="IPR045028">
    <property type="entry name" value="DinG/Rad3-like"/>
</dbReference>
<dbReference type="GO" id="GO:0043139">
    <property type="term" value="F:5'-3' DNA helicase activity"/>
    <property type="evidence" value="ECO:0007669"/>
    <property type="project" value="UniProtKB-EC"/>
</dbReference>
<keyword evidence="4" id="KW-0067">ATP-binding</keyword>
<dbReference type="GO" id="GO:0003676">
    <property type="term" value="F:nucleic acid binding"/>
    <property type="evidence" value="ECO:0007669"/>
    <property type="project" value="InterPro"/>
</dbReference>
<organism evidence="9 10">
    <name type="scientific">Dethiosulfovibrio salsuginis</name>
    <dbReference type="NCBI Taxonomy" id="561720"/>
    <lineage>
        <taxon>Bacteria</taxon>
        <taxon>Thermotogati</taxon>
        <taxon>Synergistota</taxon>
        <taxon>Synergistia</taxon>
        <taxon>Synergistales</taxon>
        <taxon>Dethiosulfovibrionaceae</taxon>
        <taxon>Dethiosulfovibrio</taxon>
    </lineage>
</organism>
<protein>
    <recommendedName>
        <fullName evidence="6">DNA 5'-3' helicase</fullName>
        <ecNumber evidence="6">5.6.2.3</ecNumber>
    </recommendedName>
</protein>
<comment type="catalytic activity">
    <reaction evidence="7">
        <text>ATP + H2O = ADP + phosphate + H(+)</text>
        <dbReference type="Rhea" id="RHEA:13065"/>
        <dbReference type="ChEBI" id="CHEBI:15377"/>
        <dbReference type="ChEBI" id="CHEBI:15378"/>
        <dbReference type="ChEBI" id="CHEBI:30616"/>
        <dbReference type="ChEBI" id="CHEBI:43474"/>
        <dbReference type="ChEBI" id="CHEBI:456216"/>
        <dbReference type="EC" id="5.6.2.3"/>
    </reaction>
</comment>
<dbReference type="SMART" id="SM00487">
    <property type="entry name" value="DEXDc"/>
    <property type="match status" value="1"/>
</dbReference>
<dbReference type="Gene3D" id="3.40.50.300">
    <property type="entry name" value="P-loop containing nucleotide triphosphate hydrolases"/>
    <property type="match status" value="2"/>
</dbReference>
<sequence length="668" mass="73401">MLRAQYKIVSENDGDCMTDFFGPDGLFCSKLEGFEYRAQQETLSKAIAEGLKAGGGYLLAAEAPTGVGKSFAFLAPAIEWVQKEGGAVLVLTSSIPLQEQLISKDLPALSQVMGVPVSFGLLKGRGNYGCMRKAFDLGDDGFLSFNDGGEASETIMAWLSTTDEGDLSEIPLPPGHPVVERISASFRGCLGGRCPFRERCFVQKSLRNAARWQVVVANYHLFFAYTLSRGGAFPVPVKAIFCDEAHRMAEALSSVSTQSVRKDDWLRHLKRVPLPRLDQAVCNALGYDPESQAGLVKESGELAKAFFDRLDSLGGRGGIFNDPPEQLTRDGRALMDSLGPITSIGRKIDDYISDMGPAGEDVARDNGEYLAWSQVLVEMIESLRWCLDVSDYPHWTYWREEGGLFSSPSWCGDMLPSSFGVSGDSPVIVALSATMAVDGKLDYWIRETGLVPDRTLLLDSPFDLKGQMDISVVDLDTAVTDERYDDRVCRVVRKLCKDNRGSSLVLLSSTRLLRRVGSYLKKNDDGYSVLVQGELPRSELLRLFREDRTSVLVGTVSFREGVDVPGDSLTQVIVDRVPFPHPEDPVQIARRDLEGQASFMRSVLPSAKMSLRQAIGRLIRSGSDRGKVAILDGRVLSRANWRILESLPSVPIKRVRVIDRAVAHIGGV</sequence>
<proteinExistence type="inferred from homology"/>
<dbReference type="InterPro" id="IPR011545">
    <property type="entry name" value="DEAD/DEAH_box_helicase_dom"/>
</dbReference>
<dbReference type="Pfam" id="PF13307">
    <property type="entry name" value="Helicase_C_2"/>
    <property type="match status" value="1"/>
</dbReference>
<dbReference type="PANTHER" id="PTHR11472:SF34">
    <property type="entry name" value="REGULATOR OF TELOMERE ELONGATION HELICASE 1"/>
    <property type="match status" value="1"/>
</dbReference>
<dbReference type="PROSITE" id="PS51193">
    <property type="entry name" value="HELICASE_ATP_BIND_2"/>
    <property type="match status" value="1"/>
</dbReference>
<dbReference type="InterPro" id="IPR014013">
    <property type="entry name" value="Helic_SF1/SF2_ATP-bd_DinG/Rad3"/>
</dbReference>
<dbReference type="Proteomes" id="UP000193355">
    <property type="component" value="Unassembled WGS sequence"/>
</dbReference>
<comment type="similarity">
    <text evidence="5">Belongs to the helicase family. DinG subfamily.</text>
</comment>
<evidence type="ECO:0000256" key="6">
    <source>
        <dbReference type="ARBA" id="ARBA00044969"/>
    </source>
</evidence>
<dbReference type="GO" id="GO:0006139">
    <property type="term" value="P:nucleobase-containing compound metabolic process"/>
    <property type="evidence" value="ECO:0007669"/>
    <property type="project" value="InterPro"/>
</dbReference>
<dbReference type="SMART" id="SM00491">
    <property type="entry name" value="HELICc2"/>
    <property type="match status" value="1"/>
</dbReference>
<keyword evidence="9" id="KW-0347">Helicase</keyword>
<evidence type="ECO:0000313" key="9">
    <source>
        <dbReference type="EMBL" id="SMG18340.1"/>
    </source>
</evidence>
<dbReference type="EC" id="5.6.2.3" evidence="6"/>
<keyword evidence="10" id="KW-1185">Reference proteome</keyword>
<accession>A0A1X7IU40</accession>
<dbReference type="InterPro" id="IPR027417">
    <property type="entry name" value="P-loop_NTPase"/>
</dbReference>
<dbReference type="AlphaFoldDB" id="A0A1X7IU40"/>
<feature type="domain" description="Helicase ATP-binding" evidence="8">
    <location>
        <begin position="26"/>
        <end position="312"/>
    </location>
</feature>
<dbReference type="SUPFAM" id="SSF52540">
    <property type="entry name" value="P-loop containing nucleoside triphosphate hydrolases"/>
    <property type="match status" value="1"/>
</dbReference>
<evidence type="ECO:0000313" key="10">
    <source>
        <dbReference type="Proteomes" id="UP000193355"/>
    </source>
</evidence>
<evidence type="ECO:0000256" key="2">
    <source>
        <dbReference type="ARBA" id="ARBA00022741"/>
    </source>
</evidence>
<dbReference type="PANTHER" id="PTHR11472">
    <property type="entry name" value="DNA REPAIR DEAD HELICASE RAD3/XP-D SUBFAMILY MEMBER"/>
    <property type="match status" value="1"/>
</dbReference>
<evidence type="ECO:0000256" key="3">
    <source>
        <dbReference type="ARBA" id="ARBA00022801"/>
    </source>
</evidence>
<dbReference type="Pfam" id="PF00270">
    <property type="entry name" value="DEAD"/>
    <property type="match status" value="1"/>
</dbReference>
<evidence type="ECO:0000256" key="7">
    <source>
        <dbReference type="ARBA" id="ARBA00048954"/>
    </source>
</evidence>
<keyword evidence="3" id="KW-0378">Hydrolase</keyword>
<name>A0A1X7IU40_9BACT</name>
<evidence type="ECO:0000256" key="5">
    <source>
        <dbReference type="ARBA" id="ARBA00038058"/>
    </source>
</evidence>
<dbReference type="GO" id="GO:0016818">
    <property type="term" value="F:hydrolase activity, acting on acid anhydrides, in phosphorus-containing anhydrides"/>
    <property type="evidence" value="ECO:0007669"/>
    <property type="project" value="InterPro"/>
</dbReference>
<evidence type="ECO:0000256" key="4">
    <source>
        <dbReference type="ARBA" id="ARBA00022840"/>
    </source>
</evidence>
<dbReference type="EMBL" id="FXBB01000005">
    <property type="protein sequence ID" value="SMG18340.1"/>
    <property type="molecule type" value="Genomic_DNA"/>
</dbReference>